<dbReference type="Gene3D" id="1.10.260.40">
    <property type="entry name" value="lambda repressor-like DNA-binding domains"/>
    <property type="match status" value="1"/>
</dbReference>
<sequence length="287" mass="32877">MFILMPGLLLFAIIKETIVEYMSDLYNTIHPSINSIMLNRIDLGNRLKQLRKTRQFSQQFVAENLFISQAAYSLIENSQNGIVAEHVVGLSELYDVTTDYILKGDNHLIRISPLNGFVPYVKIKAHAGYVKNLSKEITTEDYEWYRIPGFNATLEHRLFEAEGESMIPTIFPGDVVITQKQNKWDQILDGSLVIIGTKESLLIKRFKETNEPDVFIFENDNPDSTEELSFSIHEIKEIMMVRGKISNVLAPHHQNGTNGKIKTMEESIEFLRKELLSITKKLNLKEG</sequence>
<organism evidence="5 6">
    <name type="scientific">Gillisia limnaea (strain DSM 15749 / LMG 21470 / R-8282)</name>
    <dbReference type="NCBI Taxonomy" id="865937"/>
    <lineage>
        <taxon>Bacteria</taxon>
        <taxon>Pseudomonadati</taxon>
        <taxon>Bacteroidota</taxon>
        <taxon>Flavobacteriia</taxon>
        <taxon>Flavobacteriales</taxon>
        <taxon>Flavobacteriaceae</taxon>
        <taxon>Gillisia</taxon>
    </lineage>
</organism>
<dbReference type="InterPro" id="IPR039418">
    <property type="entry name" value="LexA-like"/>
</dbReference>
<dbReference type="InterPro" id="IPR015927">
    <property type="entry name" value="Peptidase_S24_S26A/B/C"/>
</dbReference>
<reference evidence="6" key="1">
    <citation type="journal article" date="2012" name="Stand. Genomic Sci.">
        <title>Genome sequence of the Antarctic rhodopsins-containing flavobacterium Gillisia limnaea type strain (R-8282(T)).</title>
        <authorList>
            <person name="Riedel T."/>
            <person name="Held B."/>
            <person name="Nolan M."/>
            <person name="Lucas S."/>
            <person name="Lapidus A."/>
            <person name="Tice H."/>
            <person name="Del Rio T.G."/>
            <person name="Cheng J.F."/>
            <person name="Han C."/>
            <person name="Tapia R."/>
            <person name="Goodwin L.A."/>
            <person name="Pitluck S."/>
            <person name="Liolios K."/>
            <person name="Mavromatis K."/>
            <person name="Pagani I."/>
            <person name="Ivanova N."/>
            <person name="Mikhailova N."/>
            <person name="Pati A."/>
            <person name="Chen A."/>
            <person name="Palaniappan K."/>
            <person name="Land M."/>
            <person name="Rohde M."/>
            <person name="Tindall B.J."/>
            <person name="Detter J.C."/>
            <person name="Goker M."/>
            <person name="Bristow J."/>
            <person name="Eisen J.A."/>
            <person name="Markowitz V."/>
            <person name="Hugenholtz P."/>
            <person name="Kyrpides N.C."/>
            <person name="Klenk H.P."/>
            <person name="Woyke T."/>
        </authorList>
    </citation>
    <scope>NUCLEOTIDE SEQUENCE [LARGE SCALE GENOMIC DNA]</scope>
    <source>
        <strain evidence="6">DSM 15749 / LMG 21470 / R-8282</strain>
    </source>
</reference>
<dbReference type="EMBL" id="JH594606">
    <property type="protein sequence ID" value="EHQ03481.1"/>
    <property type="molecule type" value="Genomic_DNA"/>
</dbReference>
<dbReference type="PROSITE" id="PS50943">
    <property type="entry name" value="HTH_CROC1"/>
    <property type="match status" value="1"/>
</dbReference>
<evidence type="ECO:0000256" key="2">
    <source>
        <dbReference type="ARBA" id="ARBA00023125"/>
    </source>
</evidence>
<keyword evidence="2" id="KW-0238">DNA-binding</keyword>
<dbReference type="AlphaFoldDB" id="H2C065"/>
<dbReference type="STRING" id="865937.Gilli_2868"/>
<accession>H2C065</accession>
<dbReference type="InterPro" id="IPR010982">
    <property type="entry name" value="Lambda_DNA-bd_dom_sf"/>
</dbReference>
<dbReference type="Proteomes" id="UP000003844">
    <property type="component" value="Unassembled WGS sequence"/>
</dbReference>
<dbReference type="HOGENOM" id="CLU_1154922_0_0_10"/>
<dbReference type="SMART" id="SM00530">
    <property type="entry name" value="HTH_XRE"/>
    <property type="match status" value="1"/>
</dbReference>
<dbReference type="CDD" id="cd06529">
    <property type="entry name" value="S24_LexA-like"/>
    <property type="match status" value="1"/>
</dbReference>
<evidence type="ECO:0000259" key="4">
    <source>
        <dbReference type="PROSITE" id="PS50943"/>
    </source>
</evidence>
<dbReference type="PANTHER" id="PTHR40661">
    <property type="match status" value="1"/>
</dbReference>
<dbReference type="InterPro" id="IPR036286">
    <property type="entry name" value="LexA/Signal_pep-like_sf"/>
</dbReference>
<dbReference type="eggNOG" id="COG2932">
    <property type="taxonomic scope" value="Bacteria"/>
</dbReference>
<dbReference type="SUPFAM" id="SSF51306">
    <property type="entry name" value="LexA/Signal peptidase"/>
    <property type="match status" value="1"/>
</dbReference>
<gene>
    <name evidence="5" type="ORF">Gilli_2868</name>
</gene>
<keyword evidence="3" id="KW-0804">Transcription</keyword>
<proteinExistence type="predicted"/>
<dbReference type="Pfam" id="PF00717">
    <property type="entry name" value="Peptidase_S24"/>
    <property type="match status" value="1"/>
</dbReference>
<dbReference type="eggNOG" id="COG1396">
    <property type="taxonomic scope" value="Bacteria"/>
</dbReference>
<keyword evidence="1" id="KW-0805">Transcription regulation</keyword>
<dbReference type="InterPro" id="IPR001387">
    <property type="entry name" value="Cro/C1-type_HTH"/>
</dbReference>
<dbReference type="Pfam" id="PF01381">
    <property type="entry name" value="HTH_3"/>
    <property type="match status" value="1"/>
</dbReference>
<dbReference type="Gene3D" id="2.10.109.10">
    <property type="entry name" value="Umud Fragment, subunit A"/>
    <property type="match status" value="1"/>
</dbReference>
<evidence type="ECO:0000256" key="3">
    <source>
        <dbReference type="ARBA" id="ARBA00023163"/>
    </source>
</evidence>
<keyword evidence="6" id="KW-1185">Reference proteome</keyword>
<dbReference type="GO" id="GO:0003677">
    <property type="term" value="F:DNA binding"/>
    <property type="evidence" value="ECO:0007669"/>
    <property type="project" value="UniProtKB-KW"/>
</dbReference>
<evidence type="ECO:0000256" key="1">
    <source>
        <dbReference type="ARBA" id="ARBA00023015"/>
    </source>
</evidence>
<dbReference type="CDD" id="cd00093">
    <property type="entry name" value="HTH_XRE"/>
    <property type="match status" value="1"/>
</dbReference>
<evidence type="ECO:0000313" key="5">
    <source>
        <dbReference type="EMBL" id="EHQ03481.1"/>
    </source>
</evidence>
<feature type="domain" description="HTH cro/C1-type" evidence="4">
    <location>
        <begin position="47"/>
        <end position="101"/>
    </location>
</feature>
<protein>
    <submittedName>
        <fullName evidence="5">Helix-turn-helix domain protein</fullName>
    </submittedName>
</protein>
<dbReference type="SUPFAM" id="SSF47413">
    <property type="entry name" value="lambda repressor-like DNA-binding domains"/>
    <property type="match status" value="1"/>
</dbReference>
<name>H2C065_GILLR</name>
<evidence type="ECO:0000313" key="6">
    <source>
        <dbReference type="Proteomes" id="UP000003844"/>
    </source>
</evidence>
<dbReference type="PANTHER" id="PTHR40661:SF3">
    <property type="entry name" value="FELS-1 PROPHAGE TRANSCRIPTIONAL REGULATOR"/>
    <property type="match status" value="1"/>
</dbReference>